<proteinExistence type="inferred from homology"/>
<dbReference type="EMBL" id="BMZB01000001">
    <property type="protein sequence ID" value="GGZ23280.1"/>
    <property type="molecule type" value="Genomic_DNA"/>
</dbReference>
<dbReference type="PANTHER" id="PTHR22993">
    <property type="entry name" value="FORMAMIDOPYRIMIDINE-DNA GLYCOSYLASE"/>
    <property type="match status" value="1"/>
</dbReference>
<evidence type="ECO:0000256" key="1">
    <source>
        <dbReference type="ARBA" id="ARBA00001668"/>
    </source>
</evidence>
<comment type="similarity">
    <text evidence="2 15">Belongs to the FPG family.</text>
</comment>
<accession>A0A918PUL0</accession>
<keyword evidence="10 15" id="KW-0234">DNA repair</keyword>
<feature type="binding site" evidence="15">
    <location>
        <position position="107"/>
    </location>
    <ligand>
        <name>DNA</name>
        <dbReference type="ChEBI" id="CHEBI:16991"/>
    </ligand>
</feature>
<dbReference type="EC" id="3.2.2.23" evidence="15"/>
<keyword evidence="5 15" id="KW-0227">DNA damage</keyword>
<evidence type="ECO:0000256" key="9">
    <source>
        <dbReference type="ARBA" id="ARBA00023125"/>
    </source>
</evidence>
<dbReference type="InterPro" id="IPR035937">
    <property type="entry name" value="FPG_N"/>
</dbReference>
<dbReference type="InterPro" id="IPR015886">
    <property type="entry name" value="H2TH_FPG"/>
</dbReference>
<dbReference type="PROSITE" id="PS51066">
    <property type="entry name" value="ZF_FPG_2"/>
    <property type="match status" value="1"/>
</dbReference>
<dbReference type="HAMAP" id="MF_00103">
    <property type="entry name" value="Fapy_DNA_glycosyl"/>
    <property type="match status" value="1"/>
</dbReference>
<dbReference type="GO" id="GO:0008270">
    <property type="term" value="F:zinc ion binding"/>
    <property type="evidence" value="ECO:0007669"/>
    <property type="project" value="UniProtKB-UniRule"/>
</dbReference>
<feature type="active site" description="Proton donor" evidence="15">
    <location>
        <position position="3"/>
    </location>
</feature>
<feature type="domain" description="Formamidopyrimidine-DNA glycosylase catalytic" evidence="17">
    <location>
        <begin position="2"/>
        <end position="132"/>
    </location>
</feature>
<organism evidence="18 19">
    <name type="scientific">Asticcacaulis endophyticus</name>
    <dbReference type="NCBI Taxonomy" id="1395890"/>
    <lineage>
        <taxon>Bacteria</taxon>
        <taxon>Pseudomonadati</taxon>
        <taxon>Pseudomonadota</taxon>
        <taxon>Alphaproteobacteria</taxon>
        <taxon>Caulobacterales</taxon>
        <taxon>Caulobacteraceae</taxon>
        <taxon>Asticcacaulis</taxon>
    </lineage>
</organism>
<evidence type="ECO:0000313" key="19">
    <source>
        <dbReference type="Proteomes" id="UP000662572"/>
    </source>
</evidence>
<keyword evidence="11 15" id="KW-0456">Lyase</keyword>
<name>A0A918PUL0_9CAUL</name>
<dbReference type="Gene3D" id="1.10.8.50">
    <property type="match status" value="1"/>
</dbReference>
<dbReference type="FunFam" id="1.10.8.50:FF:000003">
    <property type="entry name" value="Formamidopyrimidine-DNA glycosylase"/>
    <property type="match status" value="1"/>
</dbReference>
<dbReference type="PROSITE" id="PS01242">
    <property type="entry name" value="ZF_FPG_1"/>
    <property type="match status" value="1"/>
</dbReference>
<comment type="caution">
    <text evidence="18">The sequence shown here is derived from an EMBL/GenBank/DDBJ whole genome shotgun (WGS) entry which is preliminary data.</text>
</comment>
<evidence type="ECO:0000256" key="10">
    <source>
        <dbReference type="ARBA" id="ARBA00023204"/>
    </source>
</evidence>
<dbReference type="NCBIfam" id="NF002211">
    <property type="entry name" value="PRK01103.1"/>
    <property type="match status" value="1"/>
</dbReference>
<dbReference type="InterPro" id="IPR012319">
    <property type="entry name" value="FPG_cat"/>
</dbReference>
<dbReference type="PANTHER" id="PTHR22993:SF9">
    <property type="entry name" value="FORMAMIDOPYRIMIDINE-DNA GLYCOSYLASE"/>
    <property type="match status" value="1"/>
</dbReference>
<keyword evidence="9 15" id="KW-0238">DNA-binding</keyword>
<gene>
    <name evidence="15 18" type="primary">mutM</name>
    <name evidence="15" type="synonym">fpg</name>
    <name evidence="18" type="ORF">GCM10011273_05290</name>
</gene>
<dbReference type="RefSeq" id="WP_189484806.1">
    <property type="nucleotide sequence ID" value="NZ_BMZB01000001.1"/>
</dbReference>
<keyword evidence="19" id="KW-1185">Reference proteome</keyword>
<dbReference type="GO" id="GO:0140078">
    <property type="term" value="F:class I DNA-(apurinic or apyrimidinic site) endonuclease activity"/>
    <property type="evidence" value="ECO:0007669"/>
    <property type="project" value="UniProtKB-EC"/>
</dbReference>
<keyword evidence="13 15" id="KW-0326">Glycosidase</keyword>
<dbReference type="Proteomes" id="UP000662572">
    <property type="component" value="Unassembled WGS sequence"/>
</dbReference>
<evidence type="ECO:0000256" key="12">
    <source>
        <dbReference type="ARBA" id="ARBA00023268"/>
    </source>
</evidence>
<reference evidence="18" key="1">
    <citation type="journal article" date="2014" name="Int. J. Syst. Evol. Microbiol.">
        <title>Complete genome sequence of Corynebacterium casei LMG S-19264T (=DSM 44701T), isolated from a smear-ripened cheese.</title>
        <authorList>
            <consortium name="US DOE Joint Genome Institute (JGI-PGF)"/>
            <person name="Walter F."/>
            <person name="Albersmeier A."/>
            <person name="Kalinowski J."/>
            <person name="Ruckert C."/>
        </authorList>
    </citation>
    <scope>NUCLEOTIDE SEQUENCE</scope>
    <source>
        <strain evidence="18">KCTC 32296</strain>
    </source>
</reference>
<comment type="cofactor">
    <cofactor evidence="15">
        <name>Zn(2+)</name>
        <dbReference type="ChEBI" id="CHEBI:29105"/>
    </cofactor>
    <text evidence="15">Binds 1 zinc ion per subunit.</text>
</comment>
<feature type="binding site" evidence="15">
    <location>
        <position position="129"/>
    </location>
    <ligand>
        <name>DNA</name>
        <dbReference type="ChEBI" id="CHEBI:16991"/>
    </ligand>
</feature>
<dbReference type="InterPro" id="IPR015887">
    <property type="entry name" value="DNA_glyclase_Znf_dom_DNA_BS"/>
</dbReference>
<comment type="function">
    <text evidence="15">Involved in base excision repair of DNA damaged by oxidation or by mutagenic agents. Acts as DNA glycosylase that recognizes and removes damaged bases. Has a preference for oxidized purines, such as 7,8-dihydro-8-oxoguanine (8-oxoG). Has AP (apurinic/apyrimidinic) lyase activity and introduces nicks in the DNA strand. Cleaves the DNA backbone by beta-delta elimination to generate a single-strand break at the site of the removed base with both 3'- and 5'-phosphates.</text>
</comment>
<evidence type="ECO:0000256" key="11">
    <source>
        <dbReference type="ARBA" id="ARBA00023239"/>
    </source>
</evidence>
<dbReference type="InterPro" id="IPR000214">
    <property type="entry name" value="Znf_DNA_glyclase/AP_lyase"/>
</dbReference>
<protein>
    <recommendedName>
        <fullName evidence="15">Formamidopyrimidine-DNA glycosylase</fullName>
        <shortName evidence="15">Fapy-DNA glycosylase</shortName>
        <ecNumber evidence="15">3.2.2.23</ecNumber>
    </recommendedName>
    <alternativeName>
        <fullName evidence="15">DNA-(apurinic or apyrimidinic site) lyase MutM</fullName>
        <shortName evidence="15">AP lyase MutM</shortName>
        <ecNumber evidence="15">4.2.99.18</ecNumber>
    </alternativeName>
</protein>
<dbReference type="SMART" id="SM00898">
    <property type="entry name" value="Fapy_DNA_glyco"/>
    <property type="match status" value="1"/>
</dbReference>
<comment type="catalytic activity">
    <reaction evidence="1 15">
        <text>Hydrolysis of DNA containing ring-opened 7-methylguanine residues, releasing 2,6-diamino-4-hydroxy-5-(N-methyl)formamidopyrimidine.</text>
        <dbReference type="EC" id="3.2.2.23"/>
    </reaction>
</comment>
<feature type="domain" description="FPG-type" evidence="16">
    <location>
        <begin position="257"/>
        <end position="293"/>
    </location>
</feature>
<evidence type="ECO:0000256" key="4">
    <source>
        <dbReference type="ARBA" id="ARBA00022723"/>
    </source>
</evidence>
<dbReference type="NCBIfam" id="TIGR00577">
    <property type="entry name" value="fpg"/>
    <property type="match status" value="1"/>
</dbReference>
<evidence type="ECO:0000256" key="2">
    <source>
        <dbReference type="ARBA" id="ARBA00009409"/>
    </source>
</evidence>
<dbReference type="Gene3D" id="3.20.190.10">
    <property type="entry name" value="MutM-like, N-terminal"/>
    <property type="match status" value="1"/>
</dbReference>
<dbReference type="Pfam" id="PF01149">
    <property type="entry name" value="Fapy_DNA_glyco"/>
    <property type="match status" value="1"/>
</dbReference>
<feature type="active site" description="Proton donor; for beta-elimination activity" evidence="15">
    <location>
        <position position="58"/>
    </location>
</feature>
<evidence type="ECO:0000256" key="6">
    <source>
        <dbReference type="ARBA" id="ARBA00022771"/>
    </source>
</evidence>
<keyword evidence="6 15" id="KW-0863">Zinc-finger</keyword>
<evidence type="ECO:0000256" key="8">
    <source>
        <dbReference type="ARBA" id="ARBA00022833"/>
    </source>
</evidence>
<dbReference type="GO" id="GO:0034039">
    <property type="term" value="F:8-oxo-7,8-dihydroguanine DNA N-glycosylase activity"/>
    <property type="evidence" value="ECO:0007669"/>
    <property type="project" value="TreeGrafter"/>
</dbReference>
<sequence>MPELPEVETVKRGLAPSLEGAVLSNVRLNRPNLRYPFPDRFAERVNGATVTRLERRAKYLLAYMDAEDIWVTHLGMTGRFQVTPLGGNAAKALDGNYYHSVDTNTKHLHMSVVATKGDQIHLIDYYDPRRFGFMLLLTPDELSASKWFQGLGVEPLDAALNADFLMAQFAGRAANLKTLLMAQGLIAGLGNIYVCEALYRARLSPDMAGRGLAPVGAERLSAAIKSVIAEAIAAGGSSISDFAATSGELGYFQHRFKVYDRKGQPCLTEGCAGVIERKVHTGRSTFFCSTCQK</sequence>
<dbReference type="SUPFAM" id="SSF57716">
    <property type="entry name" value="Glucocorticoid receptor-like (DNA-binding domain)"/>
    <property type="match status" value="1"/>
</dbReference>
<evidence type="ECO:0000256" key="7">
    <source>
        <dbReference type="ARBA" id="ARBA00022801"/>
    </source>
</evidence>
<comment type="catalytic activity">
    <reaction evidence="14 15">
        <text>2'-deoxyribonucleotide-(2'-deoxyribose 5'-phosphate)-2'-deoxyribonucleotide-DNA = a 3'-end 2'-deoxyribonucleotide-(2,3-dehydro-2,3-deoxyribose 5'-phosphate)-DNA + a 5'-end 5'-phospho-2'-deoxyribonucleoside-DNA + H(+)</text>
        <dbReference type="Rhea" id="RHEA:66592"/>
        <dbReference type="Rhea" id="RHEA-COMP:13180"/>
        <dbReference type="Rhea" id="RHEA-COMP:16897"/>
        <dbReference type="Rhea" id="RHEA-COMP:17067"/>
        <dbReference type="ChEBI" id="CHEBI:15378"/>
        <dbReference type="ChEBI" id="CHEBI:136412"/>
        <dbReference type="ChEBI" id="CHEBI:157695"/>
        <dbReference type="ChEBI" id="CHEBI:167181"/>
        <dbReference type="EC" id="4.2.99.18"/>
    </reaction>
</comment>
<keyword evidence="12 15" id="KW-0511">Multifunctional enzyme</keyword>
<evidence type="ECO:0000256" key="14">
    <source>
        <dbReference type="ARBA" id="ARBA00044632"/>
    </source>
</evidence>
<dbReference type="CDD" id="cd08966">
    <property type="entry name" value="EcFpg-like_N"/>
    <property type="match status" value="1"/>
</dbReference>
<feature type="binding site" evidence="15">
    <location>
        <position position="172"/>
    </location>
    <ligand>
        <name>DNA</name>
        <dbReference type="ChEBI" id="CHEBI:16991"/>
    </ligand>
</feature>
<dbReference type="GO" id="GO:0003684">
    <property type="term" value="F:damaged DNA binding"/>
    <property type="evidence" value="ECO:0007669"/>
    <property type="project" value="InterPro"/>
</dbReference>
<keyword evidence="7 15" id="KW-0378">Hydrolase</keyword>
<keyword evidence="8 15" id="KW-0862">Zinc</keyword>
<dbReference type="SUPFAM" id="SSF81624">
    <property type="entry name" value="N-terminal domain of MutM-like DNA repair proteins"/>
    <property type="match status" value="1"/>
</dbReference>
<evidence type="ECO:0000256" key="5">
    <source>
        <dbReference type="ARBA" id="ARBA00022763"/>
    </source>
</evidence>
<dbReference type="InterPro" id="IPR020629">
    <property type="entry name" value="FPG_Glyclase"/>
</dbReference>
<evidence type="ECO:0000259" key="16">
    <source>
        <dbReference type="PROSITE" id="PS51066"/>
    </source>
</evidence>
<keyword evidence="4 15" id="KW-0479">Metal-binding</keyword>
<feature type="active site" description="Schiff-base intermediate with DNA" evidence="15">
    <location>
        <position position="2"/>
    </location>
</feature>
<evidence type="ECO:0000256" key="3">
    <source>
        <dbReference type="ARBA" id="ARBA00011245"/>
    </source>
</evidence>
<dbReference type="InterPro" id="IPR010979">
    <property type="entry name" value="Ribosomal_uS13-like_H2TH"/>
</dbReference>
<dbReference type="SUPFAM" id="SSF46946">
    <property type="entry name" value="S13-like H2TH domain"/>
    <property type="match status" value="1"/>
</dbReference>
<comment type="subunit">
    <text evidence="3 15">Monomer.</text>
</comment>
<dbReference type="GO" id="GO:0006284">
    <property type="term" value="P:base-excision repair"/>
    <property type="evidence" value="ECO:0007669"/>
    <property type="project" value="InterPro"/>
</dbReference>
<evidence type="ECO:0000259" key="17">
    <source>
        <dbReference type="PROSITE" id="PS51068"/>
    </source>
</evidence>
<dbReference type="EC" id="4.2.99.18" evidence="15"/>
<evidence type="ECO:0000256" key="15">
    <source>
        <dbReference type="HAMAP-Rule" id="MF_00103"/>
    </source>
</evidence>
<reference evidence="18" key="2">
    <citation type="submission" date="2020-09" db="EMBL/GenBank/DDBJ databases">
        <authorList>
            <person name="Sun Q."/>
            <person name="Kim S."/>
        </authorList>
    </citation>
    <scope>NUCLEOTIDE SEQUENCE</scope>
    <source>
        <strain evidence="18">KCTC 32296</strain>
    </source>
</reference>
<dbReference type="PROSITE" id="PS51068">
    <property type="entry name" value="FPG_CAT"/>
    <property type="match status" value="1"/>
</dbReference>
<feature type="active site" description="Proton donor; for delta-elimination activity" evidence="15">
    <location>
        <position position="283"/>
    </location>
</feature>
<dbReference type="AlphaFoldDB" id="A0A918PUL0"/>
<evidence type="ECO:0000313" key="18">
    <source>
        <dbReference type="EMBL" id="GGZ23280.1"/>
    </source>
</evidence>
<dbReference type="Pfam" id="PF06831">
    <property type="entry name" value="H2TH"/>
    <property type="match status" value="1"/>
</dbReference>
<dbReference type="SMART" id="SM01232">
    <property type="entry name" value="H2TH"/>
    <property type="match status" value="1"/>
</dbReference>
<evidence type="ECO:0000256" key="13">
    <source>
        <dbReference type="ARBA" id="ARBA00023295"/>
    </source>
</evidence>